<accession>A0A087AQG8</accession>
<gene>
    <name evidence="2" type="ORF">BCUN_0995</name>
</gene>
<organism evidence="2 3">
    <name type="scientific">Bifidobacterium cuniculi</name>
    <dbReference type="NCBI Taxonomy" id="1688"/>
    <lineage>
        <taxon>Bacteria</taxon>
        <taxon>Bacillati</taxon>
        <taxon>Actinomycetota</taxon>
        <taxon>Actinomycetes</taxon>
        <taxon>Bifidobacteriales</taxon>
        <taxon>Bifidobacteriaceae</taxon>
        <taxon>Bifidobacterium</taxon>
    </lineage>
</organism>
<dbReference type="AlphaFoldDB" id="A0A087AQG8"/>
<protein>
    <submittedName>
        <fullName evidence="2">CobQ/CobB/MinD/ParA nucleotide binding domain</fullName>
    </submittedName>
</protein>
<dbReference type="InterPro" id="IPR002586">
    <property type="entry name" value="CobQ/CobB/MinD/ParA_Nub-bd_dom"/>
</dbReference>
<feature type="domain" description="CobQ/CobB/MinD/ParA nucleotide binding" evidence="1">
    <location>
        <begin position="4"/>
        <end position="173"/>
    </location>
</feature>
<reference evidence="2 3" key="1">
    <citation type="submission" date="2014-03" db="EMBL/GenBank/DDBJ databases">
        <title>Genomics of Bifidobacteria.</title>
        <authorList>
            <person name="Ventura M."/>
            <person name="Milani C."/>
            <person name="Lugli G.A."/>
        </authorList>
    </citation>
    <scope>NUCLEOTIDE SEQUENCE [LARGE SCALE GENOMIC DNA]</scope>
    <source>
        <strain evidence="2 3">LMG 10738</strain>
    </source>
</reference>
<comment type="caution">
    <text evidence="2">The sequence shown here is derived from an EMBL/GenBank/DDBJ whole genome shotgun (WGS) entry which is preliminary data.</text>
</comment>
<dbReference type="CDD" id="cd02042">
    <property type="entry name" value="ParAB_family"/>
    <property type="match status" value="1"/>
</dbReference>
<dbReference type="RefSeq" id="WP_033518315.1">
    <property type="nucleotide sequence ID" value="NZ_JGYV01000017.1"/>
</dbReference>
<evidence type="ECO:0000259" key="1">
    <source>
        <dbReference type="Pfam" id="PF01656"/>
    </source>
</evidence>
<sequence>MIVSVINLKGGVGKTTTAMALATQAAREGVPTVVLDADSQSSASLWQYNAAQGGSPLGFEVRSANMADLLRLRDEGRDGLVVVDTPPTGNVTDMAKDMADFVVVPTGTSGLDLQQTGAVVDVLEAAGRPYAVLMVRVEANTLAARAAREYLASRQASVFEAEIPKRSDLSNAYGQRFASNLHGYEDVWHELKEAMR</sequence>
<dbReference type="PIRSF" id="PIRSF009320">
    <property type="entry name" value="Nuc_binding_HP_1000"/>
    <property type="match status" value="1"/>
</dbReference>
<dbReference type="EMBL" id="JGYV01000017">
    <property type="protein sequence ID" value="KFI61018.1"/>
    <property type="molecule type" value="Genomic_DNA"/>
</dbReference>
<dbReference type="Proteomes" id="UP000029067">
    <property type="component" value="Unassembled WGS sequence"/>
</dbReference>
<dbReference type="InterPro" id="IPR050678">
    <property type="entry name" value="DNA_Partitioning_ATPase"/>
</dbReference>
<keyword evidence="3" id="KW-1185">Reference proteome</keyword>
<evidence type="ECO:0000313" key="3">
    <source>
        <dbReference type="Proteomes" id="UP000029067"/>
    </source>
</evidence>
<dbReference type="InterPro" id="IPR027417">
    <property type="entry name" value="P-loop_NTPase"/>
</dbReference>
<proteinExistence type="predicted"/>
<dbReference type="Gene3D" id="3.40.50.300">
    <property type="entry name" value="P-loop containing nucleotide triphosphate hydrolases"/>
    <property type="match status" value="1"/>
</dbReference>
<dbReference type="PANTHER" id="PTHR13696">
    <property type="entry name" value="P-LOOP CONTAINING NUCLEOSIDE TRIPHOSPHATE HYDROLASE"/>
    <property type="match status" value="1"/>
</dbReference>
<dbReference type="OrthoDB" id="9804460at2"/>
<evidence type="ECO:0000313" key="2">
    <source>
        <dbReference type="EMBL" id="KFI61018.1"/>
    </source>
</evidence>
<dbReference type="STRING" id="1688.BCUN_0995"/>
<dbReference type="eggNOG" id="COG1192">
    <property type="taxonomic scope" value="Bacteria"/>
</dbReference>
<dbReference type="PANTHER" id="PTHR13696:SF96">
    <property type="entry name" value="COBQ_COBB_MIND_PARA NUCLEOTIDE BINDING DOMAIN-CONTAINING PROTEIN"/>
    <property type="match status" value="1"/>
</dbReference>
<dbReference type="SUPFAM" id="SSF52540">
    <property type="entry name" value="P-loop containing nucleoside triphosphate hydrolases"/>
    <property type="match status" value="1"/>
</dbReference>
<dbReference type="Pfam" id="PF01656">
    <property type="entry name" value="CbiA"/>
    <property type="match status" value="1"/>
</dbReference>
<name>A0A087AQG8_9BIFI</name>